<dbReference type="CDD" id="cd17535">
    <property type="entry name" value="REC_NarL-like"/>
    <property type="match status" value="1"/>
</dbReference>
<feature type="modified residue" description="4-aspartylphosphate" evidence="3">
    <location>
        <position position="58"/>
    </location>
</feature>
<dbReference type="SUPFAM" id="SSF52172">
    <property type="entry name" value="CheY-like"/>
    <property type="match status" value="1"/>
</dbReference>
<dbReference type="InterPro" id="IPR011006">
    <property type="entry name" value="CheY-like_superfamily"/>
</dbReference>
<dbReference type="PRINTS" id="PR00038">
    <property type="entry name" value="HTHLUXR"/>
</dbReference>
<dbReference type="SUPFAM" id="SSF46894">
    <property type="entry name" value="C-terminal effector domain of the bipartite response regulators"/>
    <property type="match status" value="1"/>
</dbReference>
<organism evidence="6 7">
    <name type="scientific">Janthinobacterium lividum</name>
    <dbReference type="NCBI Taxonomy" id="29581"/>
    <lineage>
        <taxon>Bacteria</taxon>
        <taxon>Pseudomonadati</taxon>
        <taxon>Pseudomonadota</taxon>
        <taxon>Betaproteobacteria</taxon>
        <taxon>Burkholderiales</taxon>
        <taxon>Oxalobacteraceae</taxon>
        <taxon>Janthinobacterium</taxon>
    </lineage>
</organism>
<dbReference type="PROSITE" id="PS50043">
    <property type="entry name" value="HTH_LUXR_2"/>
    <property type="match status" value="1"/>
</dbReference>
<dbReference type="GO" id="GO:0006355">
    <property type="term" value="P:regulation of DNA-templated transcription"/>
    <property type="evidence" value="ECO:0007669"/>
    <property type="project" value="InterPro"/>
</dbReference>
<dbReference type="InterPro" id="IPR001789">
    <property type="entry name" value="Sig_transdc_resp-reg_receiver"/>
</dbReference>
<evidence type="ECO:0000256" key="3">
    <source>
        <dbReference type="PROSITE-ProRule" id="PRU00169"/>
    </source>
</evidence>
<dbReference type="Pfam" id="PF00196">
    <property type="entry name" value="GerE"/>
    <property type="match status" value="1"/>
</dbReference>
<dbReference type="InterPro" id="IPR058245">
    <property type="entry name" value="NreC/VraR/RcsB-like_REC"/>
</dbReference>
<feature type="domain" description="HTH luxR-type" evidence="4">
    <location>
        <begin position="145"/>
        <end position="210"/>
    </location>
</feature>
<dbReference type="PANTHER" id="PTHR43214:SF42">
    <property type="entry name" value="TRANSCRIPTIONAL REGULATORY PROTEIN DESR"/>
    <property type="match status" value="1"/>
</dbReference>
<dbReference type="SMART" id="SM00421">
    <property type="entry name" value="HTH_LUXR"/>
    <property type="match status" value="1"/>
</dbReference>
<keyword evidence="2" id="KW-0238">DNA-binding</keyword>
<feature type="domain" description="Response regulatory" evidence="5">
    <location>
        <begin position="7"/>
        <end position="123"/>
    </location>
</feature>
<comment type="caution">
    <text evidence="6">The sequence shown here is derived from an EMBL/GenBank/DDBJ whole genome shotgun (WGS) entry which is preliminary data.</text>
</comment>
<dbReference type="InterPro" id="IPR016032">
    <property type="entry name" value="Sig_transdc_resp-reg_C-effctor"/>
</dbReference>
<dbReference type="GO" id="GO:0003677">
    <property type="term" value="F:DNA binding"/>
    <property type="evidence" value="ECO:0007669"/>
    <property type="project" value="UniProtKB-KW"/>
</dbReference>
<dbReference type="AlphaFoldDB" id="A0A1S1U7C0"/>
<dbReference type="CDD" id="cd06170">
    <property type="entry name" value="LuxR_C_like"/>
    <property type="match status" value="1"/>
</dbReference>
<gene>
    <name evidence="6" type="ORF">AKG95_15245</name>
</gene>
<evidence type="ECO:0000313" key="6">
    <source>
        <dbReference type="EMBL" id="OHV96166.1"/>
    </source>
</evidence>
<accession>A0A1S1U7C0</accession>
<dbReference type="EMBL" id="LFKP01000008">
    <property type="protein sequence ID" value="OHV96166.1"/>
    <property type="molecule type" value="Genomic_DNA"/>
</dbReference>
<dbReference type="Proteomes" id="UP000179840">
    <property type="component" value="Unassembled WGS sequence"/>
</dbReference>
<dbReference type="Pfam" id="PF00072">
    <property type="entry name" value="Response_reg"/>
    <property type="match status" value="1"/>
</dbReference>
<evidence type="ECO:0000259" key="4">
    <source>
        <dbReference type="PROSITE" id="PS50043"/>
    </source>
</evidence>
<reference evidence="6 7" key="1">
    <citation type="submission" date="2015-06" db="EMBL/GenBank/DDBJ databases">
        <title>Draft genome sequencing of a biphenyl-degrading bacterium, Janthinobacterium lividum MEG1.</title>
        <authorList>
            <person name="Shimodaira J."/>
            <person name="Hatta T."/>
        </authorList>
    </citation>
    <scope>NUCLEOTIDE SEQUENCE [LARGE SCALE GENOMIC DNA]</scope>
    <source>
        <strain evidence="6 7">MEG1</strain>
    </source>
</reference>
<dbReference type="PROSITE" id="PS50110">
    <property type="entry name" value="RESPONSE_REGULATORY"/>
    <property type="match status" value="1"/>
</dbReference>
<protein>
    <submittedName>
        <fullName evidence="6">LuxR family transcriptional regulator</fullName>
    </submittedName>
</protein>
<dbReference type="PANTHER" id="PTHR43214">
    <property type="entry name" value="TWO-COMPONENT RESPONSE REGULATOR"/>
    <property type="match status" value="1"/>
</dbReference>
<keyword evidence="1 3" id="KW-0597">Phosphoprotein</keyword>
<dbReference type="InterPro" id="IPR000792">
    <property type="entry name" value="Tscrpt_reg_LuxR_C"/>
</dbReference>
<proteinExistence type="predicted"/>
<evidence type="ECO:0000256" key="1">
    <source>
        <dbReference type="ARBA" id="ARBA00022553"/>
    </source>
</evidence>
<dbReference type="Gene3D" id="3.40.50.2300">
    <property type="match status" value="1"/>
</dbReference>
<evidence type="ECO:0000259" key="5">
    <source>
        <dbReference type="PROSITE" id="PS50110"/>
    </source>
</evidence>
<sequence length="219" mass="23787">MRCGKIRVLLVDDHVVARNGIRLMLGTDDGIEVVAEAETARAALYMLQSQAFDVAIVDIGLPDQNGLQLLKQMRREQPRLAVLMLSMYAETVYAVRALQYGAAGYLTKNCNASVLLGAVHKAASGGKYISSAVTEDLADMISGSRMAWHETLSDRELEVLRLLAAGEDLADIAKILHLSINTVGTYRTRLLEKTRAKNNVQLTRFAIEHGVGPPILGGA</sequence>
<name>A0A1S1U7C0_9BURK</name>
<dbReference type="InterPro" id="IPR039420">
    <property type="entry name" value="WalR-like"/>
</dbReference>
<dbReference type="SMART" id="SM00448">
    <property type="entry name" value="REC"/>
    <property type="match status" value="1"/>
</dbReference>
<dbReference type="GO" id="GO:0000160">
    <property type="term" value="P:phosphorelay signal transduction system"/>
    <property type="evidence" value="ECO:0007669"/>
    <property type="project" value="InterPro"/>
</dbReference>
<evidence type="ECO:0000256" key="2">
    <source>
        <dbReference type="ARBA" id="ARBA00023125"/>
    </source>
</evidence>
<evidence type="ECO:0000313" key="7">
    <source>
        <dbReference type="Proteomes" id="UP000179840"/>
    </source>
</evidence>